<reference evidence="6 7" key="1">
    <citation type="submission" date="2022-09" db="EMBL/GenBank/DDBJ databases">
        <authorList>
            <person name="Palmer J.M."/>
        </authorList>
    </citation>
    <scope>NUCLEOTIDE SEQUENCE [LARGE SCALE GENOMIC DNA]</scope>
    <source>
        <strain evidence="6 7">DSM 7382</strain>
    </source>
</reference>
<dbReference type="InterPro" id="IPR024732">
    <property type="entry name" value="NAGLU_C"/>
</dbReference>
<dbReference type="Gene3D" id="3.30.379.10">
    <property type="entry name" value="Chitobiase/beta-hexosaminidase domain 2-like"/>
    <property type="match status" value="1"/>
</dbReference>
<dbReference type="AlphaFoldDB" id="A0AAW0GWX2"/>
<keyword evidence="7" id="KW-1185">Reference proteome</keyword>
<feature type="chain" id="PRO_5044013003" description="Alpha-N-acetylglucosaminidase" evidence="2">
    <location>
        <begin position="22"/>
        <end position="731"/>
    </location>
</feature>
<evidence type="ECO:0000259" key="5">
    <source>
        <dbReference type="Pfam" id="PF12972"/>
    </source>
</evidence>
<evidence type="ECO:0000313" key="7">
    <source>
        <dbReference type="Proteomes" id="UP001385951"/>
    </source>
</evidence>
<evidence type="ECO:0000259" key="3">
    <source>
        <dbReference type="Pfam" id="PF05089"/>
    </source>
</evidence>
<dbReference type="Gene3D" id="3.20.20.80">
    <property type="entry name" value="Glycosidases"/>
    <property type="match status" value="1"/>
</dbReference>
<proteinExistence type="predicted"/>
<dbReference type="GO" id="GO:0016787">
    <property type="term" value="F:hydrolase activity"/>
    <property type="evidence" value="ECO:0007669"/>
    <property type="project" value="UniProtKB-KW"/>
</dbReference>
<dbReference type="PANTHER" id="PTHR12872">
    <property type="entry name" value="ALPHA-N-ACETYLGLUCOSAMINIDASE"/>
    <property type="match status" value="1"/>
</dbReference>
<evidence type="ECO:0000313" key="6">
    <source>
        <dbReference type="EMBL" id="KAK7695253.1"/>
    </source>
</evidence>
<dbReference type="Proteomes" id="UP001385951">
    <property type="component" value="Unassembled WGS sequence"/>
</dbReference>
<dbReference type="InterPro" id="IPR007781">
    <property type="entry name" value="NAGLU"/>
</dbReference>
<comment type="caution">
    <text evidence="6">The sequence shown here is derived from an EMBL/GenBank/DDBJ whole genome shotgun (WGS) entry which is preliminary data.</text>
</comment>
<gene>
    <name evidence="6" type="ORF">QCA50_002443</name>
</gene>
<feature type="domain" description="Alpha-N-acetylglucosaminidase C-terminal" evidence="5">
    <location>
        <begin position="469"/>
        <end position="727"/>
    </location>
</feature>
<protein>
    <recommendedName>
        <fullName evidence="8">Alpha-N-acetylglucosaminidase</fullName>
    </recommendedName>
</protein>
<name>A0AAW0GWX2_9APHY</name>
<dbReference type="InterPro" id="IPR024733">
    <property type="entry name" value="NAGLU_tim-barrel"/>
</dbReference>
<sequence length="731" mass="82806">MKRSLLKAVLVFVGFLQVSFALDFSGIHGLIQRRLPQHTEYFTFGQLPGSGDRYIIGDTEGITGGITISCTSLSACSRGLYVYLTDFGNVDIWWTGSRLDQLELPPLPVGTPVSGEAIVPFRYHFNTVTFGYTTAFWDFDKWSLLLDWLALRGVNIPLAWIGYEHILIEVYREVGLSDAEIADFMSGPAFLPWNRFGNIQTSWGGDLPMQWVEDQFFLGKQIVGRMAELGMTPVLPAFTGFVPRAFASHFPNASVVNGSQWIPTFDFKRTNDSFLEPFDLMFSAMQKSFLQKQKDAFGNVSHIYTLDQYNENLPFSGNLTYLHDVSSGTFASLRAVDPQAVWMMQGWLFFLQADFWTNDRIESYLSGVEGNDTMIILDLYSENQPQWNRTNNYFGKQWVWCHLHGLGGTMGLEGNLEELTNGPIDALRSPGSSMKGMGSTMEGQEGNELVYDALLDQAWSSEPLDIPDYVDNWTVRRYLDREVPSAAREAWQILSSTVYNNTDPDVPAVMKGILEFRPALTGLYNLTSLIPTMIPYHTNSTLIPEYRYDVLSVARQLLSNRFNDLYLDLVTQFNSSSTSPKDISTRGSRMINLLKDLDRLLYTNENFLFSTWIADALQWAGSNSSYATYLEYNARNQLTLWGPDGEINDYASKQWAGLVGEYYVKRWEMFLDYLVDLKGSGESYNDTVIAQQLLDFGKAWDVERWGNGEDETFGTRGDTLQVASEVLNIWG</sequence>
<organism evidence="6 7">
    <name type="scientific">Cerrena zonata</name>
    <dbReference type="NCBI Taxonomy" id="2478898"/>
    <lineage>
        <taxon>Eukaryota</taxon>
        <taxon>Fungi</taxon>
        <taxon>Dikarya</taxon>
        <taxon>Basidiomycota</taxon>
        <taxon>Agaricomycotina</taxon>
        <taxon>Agaricomycetes</taxon>
        <taxon>Polyporales</taxon>
        <taxon>Cerrenaceae</taxon>
        <taxon>Cerrena</taxon>
    </lineage>
</organism>
<feature type="domain" description="Alpha-N-acetylglucosaminidase tim-barrel" evidence="3">
    <location>
        <begin position="122"/>
        <end position="460"/>
    </location>
</feature>
<dbReference type="Pfam" id="PF12972">
    <property type="entry name" value="NAGLU_C"/>
    <property type="match status" value="1"/>
</dbReference>
<feature type="signal peptide" evidence="2">
    <location>
        <begin position="1"/>
        <end position="21"/>
    </location>
</feature>
<evidence type="ECO:0000259" key="4">
    <source>
        <dbReference type="Pfam" id="PF12971"/>
    </source>
</evidence>
<dbReference type="EMBL" id="JASBNA010000002">
    <property type="protein sequence ID" value="KAK7695253.1"/>
    <property type="molecule type" value="Genomic_DNA"/>
</dbReference>
<evidence type="ECO:0000256" key="2">
    <source>
        <dbReference type="SAM" id="SignalP"/>
    </source>
</evidence>
<dbReference type="InterPro" id="IPR024240">
    <property type="entry name" value="NAGLU_N"/>
</dbReference>
<evidence type="ECO:0000256" key="1">
    <source>
        <dbReference type="ARBA" id="ARBA00022801"/>
    </source>
</evidence>
<dbReference type="Pfam" id="PF05089">
    <property type="entry name" value="NAGLU"/>
    <property type="match status" value="1"/>
</dbReference>
<accession>A0AAW0GWX2</accession>
<dbReference type="Gene3D" id="1.20.120.670">
    <property type="entry name" value="N-acetyl-b-d-glucoasminidase"/>
    <property type="match status" value="1"/>
</dbReference>
<keyword evidence="2" id="KW-0732">Signal</keyword>
<evidence type="ECO:0008006" key="8">
    <source>
        <dbReference type="Google" id="ProtNLM"/>
    </source>
</evidence>
<dbReference type="InterPro" id="IPR029018">
    <property type="entry name" value="Hex-like_dom2"/>
</dbReference>
<keyword evidence="1" id="KW-0378">Hydrolase</keyword>
<dbReference type="Pfam" id="PF12971">
    <property type="entry name" value="NAGLU_N"/>
    <property type="match status" value="1"/>
</dbReference>
<feature type="domain" description="Alpha-N-acetylglucosaminidase N-terminal" evidence="4">
    <location>
        <begin position="26"/>
        <end position="108"/>
    </location>
</feature>
<dbReference type="PANTHER" id="PTHR12872:SF1">
    <property type="entry name" value="ALPHA-N-ACETYLGLUCOSAMINIDASE"/>
    <property type="match status" value="1"/>
</dbReference>